<dbReference type="AlphaFoldDB" id="A0A1Q4K712"/>
<evidence type="ECO:0008006" key="4">
    <source>
        <dbReference type="Google" id="ProtNLM"/>
    </source>
</evidence>
<accession>A0A1Q4K712</accession>
<dbReference type="InterPro" id="IPR000600">
    <property type="entry name" value="ROK"/>
</dbReference>
<dbReference type="PANTHER" id="PTHR18964">
    <property type="entry name" value="ROK (REPRESSOR, ORF, KINASE) FAMILY"/>
    <property type="match status" value="1"/>
</dbReference>
<reference evidence="2 3" key="1">
    <citation type="journal article" date="2017" name="Poromechanics V (2013)">
        <title>Genomic Characterization of the Arsenic-Tolerant Actinobacterium, &lt;i&gt;Rhodococcus erythropolis&lt;/i&gt; S43.</title>
        <authorList>
            <person name="Retamal-Morales G."/>
            <person name="Mehnert M."/>
            <person name="Schwabe R."/>
            <person name="Tischler D."/>
            <person name="Schloemann M."/>
            <person name="Levican G.J."/>
        </authorList>
    </citation>
    <scope>NUCLEOTIDE SEQUENCE [LARGE SCALE GENOMIC DNA]</scope>
    <source>
        <strain evidence="2 3">S43</strain>
    </source>
</reference>
<dbReference type="Proteomes" id="UP000325576">
    <property type="component" value="Unassembled WGS sequence"/>
</dbReference>
<dbReference type="SUPFAM" id="SSF53067">
    <property type="entry name" value="Actin-like ATPase domain"/>
    <property type="match status" value="1"/>
</dbReference>
<organism evidence="2 3">
    <name type="scientific">Rhodococcus erythropolis</name>
    <name type="common">Arthrobacter picolinophilus</name>
    <dbReference type="NCBI Taxonomy" id="1833"/>
    <lineage>
        <taxon>Bacteria</taxon>
        <taxon>Bacillati</taxon>
        <taxon>Actinomycetota</taxon>
        <taxon>Actinomycetes</taxon>
        <taxon>Mycobacteriales</taxon>
        <taxon>Nocardiaceae</taxon>
        <taxon>Rhodococcus</taxon>
        <taxon>Rhodococcus erythropolis group</taxon>
    </lineage>
</organism>
<evidence type="ECO:0000256" key="1">
    <source>
        <dbReference type="ARBA" id="ARBA00006479"/>
    </source>
</evidence>
<evidence type="ECO:0000313" key="3">
    <source>
        <dbReference type="Proteomes" id="UP000325576"/>
    </source>
</evidence>
<dbReference type="OrthoDB" id="4772376at2"/>
<protein>
    <recommendedName>
        <fullName evidence="4">ROK family protein</fullName>
    </recommendedName>
</protein>
<comment type="caution">
    <text evidence="2">The sequence shown here is derived from an EMBL/GenBank/DDBJ whole genome shotgun (WGS) entry which is preliminary data.</text>
</comment>
<gene>
    <name evidence="2" type="ORF">BS297_21570</name>
</gene>
<sequence length="260" mass="27567">MASVVVDIGGSGVRLAVLERGNLSTQTRKSVKSIDDLARAIRDCTQSPSAVAISLAGFVDSKNGYVRLSRSAPWSEGKFRSRLSEILGCPVAVMNDGEAHAQAINQMSGVELGAVSLSLGTSVGMGLLDPDGRVIRPCSGENWDIGEVQLKNTSAADPSVWWALGSQGLADLEKKYGTSAGRQRFGFRLGSYIVQLCSTFQPKTVVLSGGIAVSAWEEMKGPIWSELERVPAHFVTPRVQLSPFAEAALVGAAYVIKPST</sequence>
<evidence type="ECO:0000313" key="2">
    <source>
        <dbReference type="EMBL" id="KAB2583260.1"/>
    </source>
</evidence>
<dbReference type="InterPro" id="IPR043129">
    <property type="entry name" value="ATPase_NBD"/>
</dbReference>
<proteinExistence type="inferred from homology"/>
<dbReference type="EMBL" id="MRBO01000582">
    <property type="protein sequence ID" value="KAB2583260.1"/>
    <property type="molecule type" value="Genomic_DNA"/>
</dbReference>
<dbReference type="CDD" id="cd23763">
    <property type="entry name" value="ASKHA_ATPase_ROK"/>
    <property type="match status" value="1"/>
</dbReference>
<dbReference type="Pfam" id="PF00480">
    <property type="entry name" value="ROK"/>
    <property type="match status" value="1"/>
</dbReference>
<dbReference type="Gene3D" id="3.30.420.40">
    <property type="match status" value="3"/>
</dbReference>
<dbReference type="PANTHER" id="PTHR18964:SF149">
    <property type="entry name" value="BIFUNCTIONAL UDP-N-ACETYLGLUCOSAMINE 2-EPIMERASE_N-ACETYLMANNOSAMINE KINASE"/>
    <property type="match status" value="1"/>
</dbReference>
<name>A0A1Q4K712_RHOER</name>
<comment type="similarity">
    <text evidence="1">Belongs to the ROK (NagC/XylR) family.</text>
</comment>